<organism evidence="1 2">
    <name type="scientific">Mycobacterium tuberculosis</name>
    <dbReference type="NCBI Taxonomy" id="1773"/>
    <lineage>
        <taxon>Bacteria</taxon>
        <taxon>Bacillati</taxon>
        <taxon>Actinomycetota</taxon>
        <taxon>Actinomycetes</taxon>
        <taxon>Mycobacteriales</taxon>
        <taxon>Mycobacteriaceae</taxon>
        <taxon>Mycobacterium</taxon>
        <taxon>Mycobacterium tuberculosis complex</taxon>
    </lineage>
</organism>
<sequence>MGAFLVAEVPVGGPSSDRCWVDGRRCVAKVYGVGGQEEVDGWAVGGDG</sequence>
<evidence type="ECO:0000313" key="1">
    <source>
        <dbReference type="EMBL" id="COV06632.1"/>
    </source>
</evidence>
<gene>
    <name evidence="1" type="ORF">ERS007703_00431</name>
</gene>
<protein>
    <submittedName>
        <fullName evidence="1">Uncharacterized protein</fullName>
    </submittedName>
</protein>
<name>A0A0U0QKY1_MYCTX</name>
<dbReference type="Proteomes" id="UP000038802">
    <property type="component" value="Unassembled WGS sequence"/>
</dbReference>
<evidence type="ECO:0000313" key="2">
    <source>
        <dbReference type="Proteomes" id="UP000038802"/>
    </source>
</evidence>
<accession>A0A0U0QKY1</accession>
<dbReference type="AlphaFoldDB" id="A0A0U0QKY1"/>
<dbReference type="EMBL" id="CSAE01000025">
    <property type="protein sequence ID" value="COV06632.1"/>
    <property type="molecule type" value="Genomic_DNA"/>
</dbReference>
<reference evidence="2" key="1">
    <citation type="submission" date="2015-03" db="EMBL/GenBank/DDBJ databases">
        <authorList>
            <consortium name="Pathogen Informatics"/>
        </authorList>
    </citation>
    <scope>NUCLEOTIDE SEQUENCE [LARGE SCALE GENOMIC DNA]</scope>
    <source>
        <strain evidence="2">K00500041</strain>
    </source>
</reference>
<proteinExistence type="predicted"/>